<gene>
    <name evidence="7" type="ORF">RHS01_09991</name>
</gene>
<reference evidence="7" key="1">
    <citation type="submission" date="2020-09" db="EMBL/GenBank/DDBJ databases">
        <title>Comparative genome analyses of four rice-infecting Rhizoctonia solani isolates reveal extensive enrichment of homogalacturonan modification genes.</title>
        <authorList>
            <person name="Lee D.-Y."/>
            <person name="Jeon J."/>
            <person name="Kim K.-T."/>
            <person name="Cheong K."/>
            <person name="Song H."/>
            <person name="Choi G."/>
            <person name="Ko J."/>
            <person name="Opiyo S.O."/>
            <person name="Zuo S."/>
            <person name="Madhav S."/>
            <person name="Lee Y.-H."/>
            <person name="Wang G.-L."/>
        </authorList>
    </citation>
    <scope>NUCLEOTIDE SEQUENCE</scope>
    <source>
        <strain evidence="7">AG1-IA B2</strain>
    </source>
</reference>
<evidence type="ECO:0000313" key="7">
    <source>
        <dbReference type="EMBL" id="KAF8749527.1"/>
    </source>
</evidence>
<dbReference type="AlphaFoldDB" id="A0A8H7I5L6"/>
<dbReference type="Proteomes" id="UP000614334">
    <property type="component" value="Unassembled WGS sequence"/>
</dbReference>
<organism evidence="7 8">
    <name type="scientific">Rhizoctonia solani</name>
    <dbReference type="NCBI Taxonomy" id="456999"/>
    <lineage>
        <taxon>Eukaryota</taxon>
        <taxon>Fungi</taxon>
        <taxon>Dikarya</taxon>
        <taxon>Basidiomycota</taxon>
        <taxon>Agaricomycotina</taxon>
        <taxon>Agaricomycetes</taxon>
        <taxon>Cantharellales</taxon>
        <taxon>Ceratobasidiaceae</taxon>
        <taxon>Rhizoctonia</taxon>
    </lineage>
</organism>
<dbReference type="PANTHER" id="PTHR42784">
    <property type="entry name" value="PYRANOSE 2-OXIDASE"/>
    <property type="match status" value="1"/>
</dbReference>
<evidence type="ECO:0000256" key="5">
    <source>
        <dbReference type="ARBA" id="ARBA00023002"/>
    </source>
</evidence>
<name>A0A8H7I5L6_9AGAM</name>
<feature type="domain" description="Glucose-methanol-choline oxidoreductase C-terminal" evidence="6">
    <location>
        <begin position="155"/>
        <end position="285"/>
    </location>
</feature>
<dbReference type="InterPro" id="IPR007867">
    <property type="entry name" value="GMC_OxRtase_C"/>
</dbReference>
<evidence type="ECO:0000256" key="4">
    <source>
        <dbReference type="ARBA" id="ARBA00022827"/>
    </source>
</evidence>
<accession>A0A8H7I5L6</accession>
<dbReference type="GO" id="GO:0016614">
    <property type="term" value="F:oxidoreductase activity, acting on CH-OH group of donors"/>
    <property type="evidence" value="ECO:0007669"/>
    <property type="project" value="InterPro"/>
</dbReference>
<dbReference type="EMBL" id="JACYCF010000027">
    <property type="protein sequence ID" value="KAF8749527.1"/>
    <property type="molecule type" value="Genomic_DNA"/>
</dbReference>
<dbReference type="InterPro" id="IPR036188">
    <property type="entry name" value="FAD/NAD-bd_sf"/>
</dbReference>
<comment type="caution">
    <text evidence="7">The sequence shown here is derived from an EMBL/GenBank/DDBJ whole genome shotgun (WGS) entry which is preliminary data.</text>
</comment>
<evidence type="ECO:0000256" key="1">
    <source>
        <dbReference type="ARBA" id="ARBA00001974"/>
    </source>
</evidence>
<dbReference type="Gene3D" id="3.50.50.60">
    <property type="entry name" value="FAD/NAD(P)-binding domain"/>
    <property type="match status" value="1"/>
</dbReference>
<dbReference type="SUPFAM" id="SSF51905">
    <property type="entry name" value="FAD/NAD(P)-binding domain"/>
    <property type="match status" value="1"/>
</dbReference>
<evidence type="ECO:0000259" key="6">
    <source>
        <dbReference type="Pfam" id="PF05199"/>
    </source>
</evidence>
<evidence type="ECO:0000313" key="8">
    <source>
        <dbReference type="Proteomes" id="UP000614334"/>
    </source>
</evidence>
<comment type="cofactor">
    <cofactor evidence="1">
        <name>FAD</name>
        <dbReference type="ChEBI" id="CHEBI:57692"/>
    </cofactor>
</comment>
<keyword evidence="4" id="KW-0274">FAD</keyword>
<comment type="similarity">
    <text evidence="2">Belongs to the GMC oxidoreductase family.</text>
</comment>
<proteinExistence type="inferred from homology"/>
<dbReference type="Pfam" id="PF05199">
    <property type="entry name" value="GMC_oxred_C"/>
    <property type="match status" value="1"/>
</dbReference>
<evidence type="ECO:0000256" key="2">
    <source>
        <dbReference type="ARBA" id="ARBA00010790"/>
    </source>
</evidence>
<protein>
    <submittedName>
        <fullName evidence="7">GMC oxidoreductase</fullName>
    </submittedName>
</protein>
<keyword evidence="3" id="KW-0285">Flavoprotein</keyword>
<evidence type="ECO:0000256" key="3">
    <source>
        <dbReference type="ARBA" id="ARBA00022630"/>
    </source>
</evidence>
<dbReference type="PANTHER" id="PTHR42784:SF1">
    <property type="entry name" value="PYRANOSE 2-OXIDASE"/>
    <property type="match status" value="1"/>
</dbReference>
<sequence length="300" mass="33371">MAQTSTVRFTKFSTPGPLLGLYKKQQNLVKADPNKASPLLFATDTAVEFLITDVGYPGKVHEASKDKTVTLVRSSRHNRLPRIQGLKDSIEIGAEYLAGKDPEPSFSITFRLLQSLLLIRIKMQKMQLASVHCATLGELCEGNSESFFRRNPYSNSKDATANCVLQVVLDDKDKKLWNVMDQATFEAIEVMAGEEKSKIEWWHEPKGNTDPSKVGWRKNRPGQDTIRMEGIVHEAGLLPMGEPGDRNACVDSNYKLKGVSNVYVTGACLFPTSGSWNPTLTMCGYAQDLAKKLTPHHNQQ</sequence>
<dbReference type="InterPro" id="IPR051473">
    <property type="entry name" value="P2Ox-like"/>
</dbReference>
<keyword evidence="5" id="KW-0560">Oxidoreductase</keyword>